<keyword evidence="4" id="KW-0812">Transmembrane</keyword>
<accession>A0A840EGR7</accession>
<evidence type="ECO:0000313" key="6">
    <source>
        <dbReference type="EMBL" id="MBB4118462.1"/>
    </source>
</evidence>
<evidence type="ECO:0000256" key="2">
    <source>
        <dbReference type="ARBA" id="ARBA00023125"/>
    </source>
</evidence>
<proteinExistence type="predicted"/>
<dbReference type="Proteomes" id="UP000553034">
    <property type="component" value="Unassembled WGS sequence"/>
</dbReference>
<dbReference type="GO" id="GO:0043565">
    <property type="term" value="F:sequence-specific DNA binding"/>
    <property type="evidence" value="ECO:0007669"/>
    <property type="project" value="InterPro"/>
</dbReference>
<reference evidence="6 7" key="1">
    <citation type="submission" date="2020-08" db="EMBL/GenBank/DDBJ databases">
        <title>Genomic Encyclopedia of Type Strains, Phase IV (KMG-IV): sequencing the most valuable type-strain genomes for metagenomic binning, comparative biology and taxonomic classification.</title>
        <authorList>
            <person name="Goeker M."/>
        </authorList>
    </citation>
    <scope>NUCLEOTIDE SEQUENCE [LARGE SCALE GENOMIC DNA]</scope>
    <source>
        <strain evidence="6 7">DSM 29568</strain>
    </source>
</reference>
<sequence>MTKWIIYIFIFKSTLCFPKNIDSISIEALRDTPLKALATAEKLYNTSQNNAEKLNALMLKASILRQYGLKNEAIEVIKKANNIASNNKNYSYIARLNGLLSTLYRETGITWAGKKALKKAINASKEIENKNERYKFLNNLQQEMAYYNIADKQYTKAIQNLIKGGEFISKLEKSKEQKFLLAVNKELIGKSYLSLQKTDSAFYYLIQANNNLNSSAYINSPLKGFIYNDLGNAYMQKNDTVNAHVNYLKALKIAKKSDFYNLKTEVYKALQYYYKTTNNNTKYIVYNNLKIDLIKKEHETQQILANKLLENLNTKENNLKNSYSKNIFYTLSISIVCISLLLLLFYYERKKNSKKHLKPYNQTKLALPQKSETNNNKEYMPKETEDLILKKLEEYEKSNFYLEKNTSLATVASYLEINNRYLSHVINKYKQKDFSSYINDLRIDYIVSCLKTKPKYSKYKISYLADLSGFSSHSRFTVAFKKSTGLSPSAFISSLKKKSI</sequence>
<dbReference type="Gene3D" id="1.25.40.10">
    <property type="entry name" value="Tetratricopeptide repeat domain"/>
    <property type="match status" value="1"/>
</dbReference>
<organism evidence="6 7">
    <name type="scientific">Mesonia hippocampi</name>
    <dbReference type="NCBI Taxonomy" id="1628250"/>
    <lineage>
        <taxon>Bacteria</taxon>
        <taxon>Pseudomonadati</taxon>
        <taxon>Bacteroidota</taxon>
        <taxon>Flavobacteriia</taxon>
        <taxon>Flavobacteriales</taxon>
        <taxon>Flavobacteriaceae</taxon>
        <taxon>Mesonia</taxon>
    </lineage>
</organism>
<evidence type="ECO:0000256" key="4">
    <source>
        <dbReference type="SAM" id="Phobius"/>
    </source>
</evidence>
<dbReference type="EMBL" id="JACIFO010000002">
    <property type="protein sequence ID" value="MBB4118462.1"/>
    <property type="molecule type" value="Genomic_DNA"/>
</dbReference>
<dbReference type="SUPFAM" id="SSF46689">
    <property type="entry name" value="Homeodomain-like"/>
    <property type="match status" value="1"/>
</dbReference>
<dbReference type="Pfam" id="PF12833">
    <property type="entry name" value="HTH_18"/>
    <property type="match status" value="1"/>
</dbReference>
<dbReference type="Gene3D" id="1.10.10.60">
    <property type="entry name" value="Homeodomain-like"/>
    <property type="match status" value="2"/>
</dbReference>
<keyword evidence="1" id="KW-0805">Transcription regulation</keyword>
<keyword evidence="4" id="KW-0472">Membrane</keyword>
<evidence type="ECO:0000313" key="7">
    <source>
        <dbReference type="Proteomes" id="UP000553034"/>
    </source>
</evidence>
<evidence type="ECO:0000259" key="5">
    <source>
        <dbReference type="PROSITE" id="PS01124"/>
    </source>
</evidence>
<dbReference type="InterPro" id="IPR011990">
    <property type="entry name" value="TPR-like_helical_dom_sf"/>
</dbReference>
<gene>
    <name evidence="6" type="ORF">GGR32_000736</name>
</gene>
<keyword evidence="4" id="KW-1133">Transmembrane helix</keyword>
<dbReference type="AlphaFoldDB" id="A0A840EGR7"/>
<dbReference type="SUPFAM" id="SSF48452">
    <property type="entry name" value="TPR-like"/>
    <property type="match status" value="1"/>
</dbReference>
<evidence type="ECO:0000256" key="3">
    <source>
        <dbReference type="ARBA" id="ARBA00023163"/>
    </source>
</evidence>
<dbReference type="PANTHER" id="PTHR43280:SF34">
    <property type="entry name" value="ARAC-FAMILY TRANSCRIPTIONAL REGULATOR"/>
    <property type="match status" value="1"/>
</dbReference>
<dbReference type="PROSITE" id="PS01124">
    <property type="entry name" value="HTH_ARAC_FAMILY_2"/>
    <property type="match status" value="1"/>
</dbReference>
<feature type="domain" description="HTH araC/xylS-type" evidence="5">
    <location>
        <begin position="390"/>
        <end position="494"/>
    </location>
</feature>
<protein>
    <submittedName>
        <fullName evidence="6">AraC-like DNA-binding protein/tetratricopeptide (TPR) repeat protein</fullName>
    </submittedName>
</protein>
<dbReference type="GO" id="GO:0003700">
    <property type="term" value="F:DNA-binding transcription factor activity"/>
    <property type="evidence" value="ECO:0007669"/>
    <property type="project" value="InterPro"/>
</dbReference>
<evidence type="ECO:0000256" key="1">
    <source>
        <dbReference type="ARBA" id="ARBA00023015"/>
    </source>
</evidence>
<dbReference type="SMART" id="SM00342">
    <property type="entry name" value="HTH_ARAC"/>
    <property type="match status" value="1"/>
</dbReference>
<comment type="caution">
    <text evidence="6">The sequence shown here is derived from an EMBL/GenBank/DDBJ whole genome shotgun (WGS) entry which is preliminary data.</text>
</comment>
<keyword evidence="3" id="KW-0804">Transcription</keyword>
<keyword evidence="7" id="KW-1185">Reference proteome</keyword>
<dbReference type="InterPro" id="IPR018060">
    <property type="entry name" value="HTH_AraC"/>
</dbReference>
<dbReference type="InterPro" id="IPR009057">
    <property type="entry name" value="Homeodomain-like_sf"/>
</dbReference>
<feature type="transmembrane region" description="Helical" evidence="4">
    <location>
        <begin position="327"/>
        <end position="347"/>
    </location>
</feature>
<keyword evidence="2 6" id="KW-0238">DNA-binding</keyword>
<dbReference type="PANTHER" id="PTHR43280">
    <property type="entry name" value="ARAC-FAMILY TRANSCRIPTIONAL REGULATOR"/>
    <property type="match status" value="1"/>
</dbReference>
<dbReference type="RefSeq" id="WP_183476565.1">
    <property type="nucleotide sequence ID" value="NZ_JACIFO010000002.1"/>
</dbReference>
<name>A0A840EGR7_9FLAO</name>